<evidence type="ECO:0000313" key="4">
    <source>
        <dbReference type="EMBL" id="KAJ4393626.1"/>
    </source>
</evidence>
<dbReference type="AlphaFoldDB" id="A0A9W9CYK2"/>
<dbReference type="PANTHER" id="PTHR43619">
    <property type="entry name" value="S-ADENOSYL-L-METHIONINE-DEPENDENT METHYLTRANSFERASE YKTD-RELATED"/>
    <property type="match status" value="1"/>
</dbReference>
<feature type="compositionally biased region" description="Basic and acidic residues" evidence="3">
    <location>
        <begin position="25"/>
        <end position="35"/>
    </location>
</feature>
<dbReference type="GO" id="GO:0032259">
    <property type="term" value="P:methylation"/>
    <property type="evidence" value="ECO:0007669"/>
    <property type="project" value="UniProtKB-KW"/>
</dbReference>
<dbReference type="Gene3D" id="3.40.50.150">
    <property type="entry name" value="Vaccinia Virus protein VP39"/>
    <property type="match status" value="1"/>
</dbReference>
<feature type="compositionally biased region" description="Basic and acidic residues" evidence="3">
    <location>
        <begin position="1"/>
        <end position="16"/>
    </location>
</feature>
<organism evidence="4 5">
    <name type="scientific">Gnomoniopsis smithogilvyi</name>
    <dbReference type="NCBI Taxonomy" id="1191159"/>
    <lineage>
        <taxon>Eukaryota</taxon>
        <taxon>Fungi</taxon>
        <taxon>Dikarya</taxon>
        <taxon>Ascomycota</taxon>
        <taxon>Pezizomycotina</taxon>
        <taxon>Sordariomycetes</taxon>
        <taxon>Sordariomycetidae</taxon>
        <taxon>Diaporthales</taxon>
        <taxon>Gnomoniaceae</taxon>
        <taxon>Gnomoniopsis</taxon>
    </lineage>
</organism>
<evidence type="ECO:0000313" key="5">
    <source>
        <dbReference type="Proteomes" id="UP001140453"/>
    </source>
</evidence>
<comment type="caution">
    <text evidence="4">The sequence shown here is derived from an EMBL/GenBank/DDBJ whole genome shotgun (WGS) entry which is preliminary data.</text>
</comment>
<dbReference type="OrthoDB" id="203237at2759"/>
<dbReference type="SUPFAM" id="SSF53335">
    <property type="entry name" value="S-adenosyl-L-methionine-dependent methyltransferases"/>
    <property type="match status" value="1"/>
</dbReference>
<dbReference type="EMBL" id="JAPEVB010000002">
    <property type="protein sequence ID" value="KAJ4393626.1"/>
    <property type="molecule type" value="Genomic_DNA"/>
</dbReference>
<accession>A0A9W9CYK2</accession>
<keyword evidence="1" id="KW-0489">Methyltransferase</keyword>
<keyword evidence="5" id="KW-1185">Reference proteome</keyword>
<dbReference type="InterPro" id="IPR029063">
    <property type="entry name" value="SAM-dependent_MTases_sf"/>
</dbReference>
<feature type="region of interest" description="Disordered" evidence="3">
    <location>
        <begin position="1"/>
        <end position="37"/>
    </location>
</feature>
<dbReference type="InterPro" id="IPR007213">
    <property type="entry name" value="Ppm1/Ppm2/Tcmp"/>
</dbReference>
<reference evidence="4" key="1">
    <citation type="submission" date="2022-10" db="EMBL/GenBank/DDBJ databases">
        <title>Tapping the CABI collections for fungal endophytes: first genome assemblies for Collariella, Neodidymelliopsis, Ascochyta clinopodiicola, Didymella pomorum, Didymosphaeria variabile, Neocosmospora piperis and Neocucurbitaria cava.</title>
        <authorList>
            <person name="Hill R."/>
        </authorList>
    </citation>
    <scope>NUCLEOTIDE SEQUENCE</scope>
    <source>
        <strain evidence="4">IMI 355082</strain>
    </source>
</reference>
<protein>
    <submittedName>
        <fullName evidence="4">Uncharacterized protein</fullName>
    </submittedName>
</protein>
<sequence length="319" mass="36730">MSDQRSVRSPEPKAESSKGSSIQSHVDEPQEDLRDSPSVQIHDLVGPEEQKMLIVWYLRIRDSLSQNPSIQDPFAEALIDKIKLDLSRSEFKLDSTYVRYVAGRTKQIDDWTCQFLNRHQFEDSIVLQLACGLDSRYQRVKGGRDVKWIDVDRPRVAGLRNRLLPAPEGDYELIPAVIGEDDNTWLNRIPSDRPVLIIMESLLYYLEPEKGLRLMRRLLTHFPKGNIVCDTFGSVAVTFTSLIPPLRNSKSPVKWGIDDAEDLQKLDSRLVLRDRVYSHEYMSAGWFAKGYPPMFGGWTPLISLLPKFKKHGQFLHFEF</sequence>
<dbReference type="PANTHER" id="PTHR43619:SF2">
    <property type="entry name" value="S-ADENOSYL-L-METHIONINE-DEPENDENT METHYLTRANSFERASES SUPERFAMILY PROTEIN"/>
    <property type="match status" value="1"/>
</dbReference>
<keyword evidence="2" id="KW-0808">Transferase</keyword>
<name>A0A9W9CYK2_9PEZI</name>
<dbReference type="Pfam" id="PF04072">
    <property type="entry name" value="LCM"/>
    <property type="match status" value="1"/>
</dbReference>
<evidence type="ECO:0000256" key="3">
    <source>
        <dbReference type="SAM" id="MobiDB-lite"/>
    </source>
</evidence>
<evidence type="ECO:0000256" key="1">
    <source>
        <dbReference type="ARBA" id="ARBA00022603"/>
    </source>
</evidence>
<gene>
    <name evidence="4" type="ORF">N0V93_002839</name>
</gene>
<proteinExistence type="predicted"/>
<dbReference type="GO" id="GO:0008168">
    <property type="term" value="F:methyltransferase activity"/>
    <property type="evidence" value="ECO:0007669"/>
    <property type="project" value="UniProtKB-KW"/>
</dbReference>
<evidence type="ECO:0000256" key="2">
    <source>
        <dbReference type="ARBA" id="ARBA00022679"/>
    </source>
</evidence>
<dbReference type="Proteomes" id="UP001140453">
    <property type="component" value="Unassembled WGS sequence"/>
</dbReference>